<organism evidence="3 4">
    <name type="scientific">Williamsia deligens</name>
    <dbReference type="NCBI Taxonomy" id="321325"/>
    <lineage>
        <taxon>Bacteria</taxon>
        <taxon>Bacillati</taxon>
        <taxon>Actinomycetota</taxon>
        <taxon>Actinomycetes</taxon>
        <taxon>Mycobacteriales</taxon>
        <taxon>Nocardiaceae</taxon>
        <taxon>Williamsia</taxon>
    </lineage>
</organism>
<evidence type="ECO:0000313" key="4">
    <source>
        <dbReference type="Proteomes" id="UP001597068"/>
    </source>
</evidence>
<feature type="region of interest" description="Disordered" evidence="1">
    <location>
        <begin position="287"/>
        <end position="400"/>
    </location>
</feature>
<proteinExistence type="predicted"/>
<feature type="compositionally biased region" description="Low complexity" evidence="1">
    <location>
        <begin position="289"/>
        <end position="339"/>
    </location>
</feature>
<dbReference type="EMBL" id="JBHTIL010000001">
    <property type="protein sequence ID" value="MFD0925016.1"/>
    <property type="molecule type" value="Genomic_DNA"/>
</dbReference>
<keyword evidence="2" id="KW-0732">Signal</keyword>
<dbReference type="RefSeq" id="WP_253647003.1">
    <property type="nucleotide sequence ID" value="NZ_BAAAMO010000002.1"/>
</dbReference>
<dbReference type="Proteomes" id="UP001597068">
    <property type="component" value="Unassembled WGS sequence"/>
</dbReference>
<gene>
    <name evidence="3" type="ORF">ACFQ04_04625</name>
</gene>
<sequence length="400" mass="37981">MAVSGRVVGGTVLAAVTSAALATAIPAVPATAGSFTALDTCAAGSGTVTASVDCRDADKPLVAAALAAAAPEIVNLLGGIGAPPTSTAAVILGDGTARIHGTGLAVGVQTSSIAALGVPGGSADADAVTPLSGAIAGAFARGSARATAVSGVSVALSGSGTAQALAVGGSATALNALGARAVRCVALYATASADGVGSCTSILVVFTAENTAGSPVWTYAVVDPTSFRVTMIGLVPVPEFSRDLVRVSVGGPTGVTVASDVFPGVAPTSAAVSPPPAVTLTARSALGRSAAAHTTPVTTASAPTEPTEPTETVTPHASTTASVTVPTQTETTPSTTASEDSGGAHRKDDDDTTPGFTVRPTTSSTPSASTTPTTPSTSSSSPSASTTSGGSATPSEAAAG</sequence>
<comment type="caution">
    <text evidence="3">The sequence shown here is derived from an EMBL/GenBank/DDBJ whole genome shotgun (WGS) entry which is preliminary data.</text>
</comment>
<feature type="chain" id="PRO_5045497276" description="PT repeat-containing protein" evidence="2">
    <location>
        <begin position="23"/>
        <end position="400"/>
    </location>
</feature>
<evidence type="ECO:0000256" key="2">
    <source>
        <dbReference type="SAM" id="SignalP"/>
    </source>
</evidence>
<evidence type="ECO:0008006" key="5">
    <source>
        <dbReference type="Google" id="ProtNLM"/>
    </source>
</evidence>
<name>A0ABW3G7M0_9NOCA</name>
<reference evidence="4" key="1">
    <citation type="journal article" date="2019" name="Int. J. Syst. Evol. Microbiol.">
        <title>The Global Catalogue of Microorganisms (GCM) 10K type strain sequencing project: providing services to taxonomists for standard genome sequencing and annotation.</title>
        <authorList>
            <consortium name="The Broad Institute Genomics Platform"/>
            <consortium name="The Broad Institute Genome Sequencing Center for Infectious Disease"/>
            <person name="Wu L."/>
            <person name="Ma J."/>
        </authorList>
    </citation>
    <scope>NUCLEOTIDE SEQUENCE [LARGE SCALE GENOMIC DNA]</scope>
    <source>
        <strain evidence="4">CCUG 50873</strain>
    </source>
</reference>
<evidence type="ECO:0000313" key="3">
    <source>
        <dbReference type="EMBL" id="MFD0925016.1"/>
    </source>
</evidence>
<evidence type="ECO:0000256" key="1">
    <source>
        <dbReference type="SAM" id="MobiDB-lite"/>
    </source>
</evidence>
<accession>A0ABW3G7M0</accession>
<feature type="signal peptide" evidence="2">
    <location>
        <begin position="1"/>
        <end position="22"/>
    </location>
</feature>
<protein>
    <recommendedName>
        <fullName evidence="5">PT repeat-containing protein</fullName>
    </recommendedName>
</protein>
<keyword evidence="4" id="KW-1185">Reference proteome</keyword>
<feature type="compositionally biased region" description="Low complexity" evidence="1">
    <location>
        <begin position="360"/>
        <end position="400"/>
    </location>
</feature>